<dbReference type="EMBL" id="JACVVK020000032">
    <property type="protein sequence ID" value="KAK7501301.1"/>
    <property type="molecule type" value="Genomic_DNA"/>
</dbReference>
<proteinExistence type="predicted"/>
<protein>
    <submittedName>
        <fullName evidence="1">Uncharacterized protein</fullName>
    </submittedName>
</protein>
<comment type="caution">
    <text evidence="1">The sequence shown here is derived from an EMBL/GenBank/DDBJ whole genome shotgun (WGS) entry which is preliminary data.</text>
</comment>
<keyword evidence="2" id="KW-1185">Reference proteome</keyword>
<dbReference type="Proteomes" id="UP001519460">
    <property type="component" value="Unassembled WGS sequence"/>
</dbReference>
<sequence>MGETERKKTALVTRCRDSAPRDYLSKMTRRRTGKTYGTGEGTSARLLTKLRRAKQLPKEWRKGRAPD</sequence>
<dbReference type="AlphaFoldDB" id="A0ABD0LQ64"/>
<organism evidence="1 2">
    <name type="scientific">Batillaria attramentaria</name>
    <dbReference type="NCBI Taxonomy" id="370345"/>
    <lineage>
        <taxon>Eukaryota</taxon>
        <taxon>Metazoa</taxon>
        <taxon>Spiralia</taxon>
        <taxon>Lophotrochozoa</taxon>
        <taxon>Mollusca</taxon>
        <taxon>Gastropoda</taxon>
        <taxon>Caenogastropoda</taxon>
        <taxon>Sorbeoconcha</taxon>
        <taxon>Cerithioidea</taxon>
        <taxon>Batillariidae</taxon>
        <taxon>Batillaria</taxon>
    </lineage>
</organism>
<evidence type="ECO:0000313" key="1">
    <source>
        <dbReference type="EMBL" id="KAK7501301.1"/>
    </source>
</evidence>
<evidence type="ECO:0000313" key="2">
    <source>
        <dbReference type="Proteomes" id="UP001519460"/>
    </source>
</evidence>
<gene>
    <name evidence="1" type="ORF">BaRGS_00007426</name>
</gene>
<reference evidence="1 2" key="1">
    <citation type="journal article" date="2023" name="Sci. Data">
        <title>Genome assembly of the Korean intertidal mud-creeper Batillaria attramentaria.</title>
        <authorList>
            <person name="Patra A.K."/>
            <person name="Ho P.T."/>
            <person name="Jun S."/>
            <person name="Lee S.J."/>
            <person name="Kim Y."/>
            <person name="Won Y.J."/>
        </authorList>
    </citation>
    <scope>NUCLEOTIDE SEQUENCE [LARGE SCALE GENOMIC DNA]</scope>
    <source>
        <strain evidence="1">Wonlab-2016</strain>
    </source>
</reference>
<accession>A0ABD0LQ64</accession>
<name>A0ABD0LQ64_9CAEN</name>